<evidence type="ECO:0000313" key="2">
    <source>
        <dbReference type="EMBL" id="SBS95299.1"/>
    </source>
</evidence>
<feature type="region of interest" description="Disordered" evidence="1">
    <location>
        <begin position="1"/>
        <end position="52"/>
    </location>
</feature>
<dbReference type="EMBL" id="FLQW01003251">
    <property type="protein sequence ID" value="SBS95299.1"/>
    <property type="molecule type" value="Genomic_DNA"/>
</dbReference>
<dbReference type="VEuPathDB" id="PlasmoDB:PmUG01_05038800"/>
<dbReference type="Proteomes" id="UP000078597">
    <property type="component" value="Unassembled WGS sequence"/>
</dbReference>
<evidence type="ECO:0000256" key="1">
    <source>
        <dbReference type="SAM" id="MobiDB-lite"/>
    </source>
</evidence>
<accession>A0A1A8WSL4</accession>
<feature type="compositionally biased region" description="Basic and acidic residues" evidence="1">
    <location>
        <begin position="11"/>
        <end position="27"/>
    </location>
</feature>
<name>A0A1A8WSL4_PLAMA</name>
<gene>
    <name evidence="2" type="ORF">PMALA_046770</name>
</gene>
<organism evidence="2 3">
    <name type="scientific">Plasmodium malariae</name>
    <dbReference type="NCBI Taxonomy" id="5858"/>
    <lineage>
        <taxon>Eukaryota</taxon>
        <taxon>Sar</taxon>
        <taxon>Alveolata</taxon>
        <taxon>Apicomplexa</taxon>
        <taxon>Aconoidasida</taxon>
        <taxon>Haemosporida</taxon>
        <taxon>Plasmodiidae</taxon>
        <taxon>Plasmodium</taxon>
        <taxon>Plasmodium (Plasmodium)</taxon>
    </lineage>
</organism>
<sequence length="97" mass="11303">MYESYRNKAKGTLERSIKNEMNKHSDTSNRVPKKHGSHLCERDSNRNKSQLRDTYNYTDVTNLKNNLCANSGRGNSMCPMRITEIYRNIEATMTKIK</sequence>
<dbReference type="AlphaFoldDB" id="A0A1A8WSL4"/>
<reference evidence="3" key="1">
    <citation type="submission" date="2016-05" db="EMBL/GenBank/DDBJ databases">
        <authorList>
            <person name="Naeem Raeece"/>
        </authorList>
    </citation>
    <scope>NUCLEOTIDE SEQUENCE [LARGE SCALE GENOMIC DNA]</scope>
</reference>
<evidence type="ECO:0000313" key="3">
    <source>
        <dbReference type="Proteomes" id="UP000078597"/>
    </source>
</evidence>
<protein>
    <submittedName>
        <fullName evidence="2">Uncharacterized protein</fullName>
    </submittedName>
</protein>
<proteinExistence type="predicted"/>